<evidence type="ECO:0000313" key="2">
    <source>
        <dbReference type="EMBL" id="EQD60878.1"/>
    </source>
</evidence>
<dbReference type="EMBL" id="AUZX01007075">
    <property type="protein sequence ID" value="EQD60878.1"/>
    <property type="molecule type" value="Genomic_DNA"/>
</dbReference>
<reference evidence="2" key="2">
    <citation type="journal article" date="2014" name="ISME J.">
        <title>Microbial stratification in low pH oxic and suboxic macroscopic growths along an acid mine drainage.</title>
        <authorList>
            <person name="Mendez-Garcia C."/>
            <person name="Mesa V."/>
            <person name="Sprenger R.R."/>
            <person name="Richter M."/>
            <person name="Diez M.S."/>
            <person name="Solano J."/>
            <person name="Bargiela R."/>
            <person name="Golyshina O.V."/>
            <person name="Manteca A."/>
            <person name="Ramos J.L."/>
            <person name="Gallego J.R."/>
            <person name="Llorente I."/>
            <person name="Martins Dos Santos V.A."/>
            <person name="Jensen O.N."/>
            <person name="Pelaez A.I."/>
            <person name="Sanchez J."/>
            <person name="Ferrer M."/>
        </authorList>
    </citation>
    <scope>NUCLEOTIDE SEQUENCE</scope>
</reference>
<dbReference type="InterPro" id="IPR037034">
    <property type="entry name" value="RNA_pol_Rpb2_2_sf"/>
</dbReference>
<gene>
    <name evidence="2" type="ORF">B1A_09934</name>
</gene>
<dbReference type="GO" id="GO:0003899">
    <property type="term" value="F:DNA-directed RNA polymerase activity"/>
    <property type="evidence" value="ECO:0007669"/>
    <property type="project" value="InterPro"/>
</dbReference>
<organism evidence="2">
    <name type="scientific">mine drainage metagenome</name>
    <dbReference type="NCBI Taxonomy" id="410659"/>
    <lineage>
        <taxon>unclassified sequences</taxon>
        <taxon>metagenomes</taxon>
        <taxon>ecological metagenomes</taxon>
    </lineage>
</organism>
<dbReference type="GO" id="GO:0006351">
    <property type="term" value="P:DNA-templated transcription"/>
    <property type="evidence" value="ECO:0007669"/>
    <property type="project" value="InterPro"/>
</dbReference>
<accession>T1AWV9</accession>
<comment type="caution">
    <text evidence="2">The sequence shown here is derived from an EMBL/GenBank/DDBJ whole genome shotgun (WGS) entry which is preliminary data.</text>
</comment>
<feature type="non-terminal residue" evidence="2">
    <location>
        <position position="186"/>
    </location>
</feature>
<feature type="domain" description="RNA polymerase Rpb2" evidence="1">
    <location>
        <begin position="28"/>
        <end position="123"/>
    </location>
</feature>
<proteinExistence type="predicted"/>
<dbReference type="SUPFAM" id="SSF64484">
    <property type="entry name" value="beta and beta-prime subunits of DNA dependent RNA-polymerase"/>
    <property type="match status" value="1"/>
</dbReference>
<reference evidence="2" key="1">
    <citation type="submission" date="2013-08" db="EMBL/GenBank/DDBJ databases">
        <authorList>
            <person name="Mendez C."/>
            <person name="Richter M."/>
            <person name="Ferrer M."/>
            <person name="Sanchez J."/>
        </authorList>
    </citation>
    <scope>NUCLEOTIDE SEQUENCE</scope>
</reference>
<sequence length="186" mass="21285">MVYLPNNKAMDLFSELLDLGQNPFRVESDPAVIEIYKKIRPGEVPHVETARAFFDQSFFNTKRYDLSSVGRLKLNSKLGLKENLTNRLLTKNDIIEVIRYMVALLENKGEVDDIDHLGNRRVRSVGELLENQFRVGLVRMERAIKERLNLGDPETVLTSDLINAKPVSAIIKEFFGSSQLSQFMDQ</sequence>
<dbReference type="Pfam" id="PF04561">
    <property type="entry name" value="RNA_pol_Rpb2_2"/>
    <property type="match status" value="1"/>
</dbReference>
<dbReference type="InterPro" id="IPR007642">
    <property type="entry name" value="RNA_pol_Rpb2_2"/>
</dbReference>
<evidence type="ECO:0000259" key="1">
    <source>
        <dbReference type="Pfam" id="PF04561"/>
    </source>
</evidence>
<protein>
    <submittedName>
        <fullName evidence="2">RNA polymerase subunit B</fullName>
    </submittedName>
</protein>
<dbReference type="AlphaFoldDB" id="T1AWV9"/>
<dbReference type="Gene3D" id="3.90.1100.10">
    <property type="match status" value="1"/>
</dbReference>
<name>T1AWV9_9ZZZZ</name>
<dbReference type="Gene3D" id="3.90.1110.10">
    <property type="entry name" value="RNA polymerase Rpb2, domain 2"/>
    <property type="match status" value="1"/>
</dbReference>
<dbReference type="GO" id="GO:0003677">
    <property type="term" value="F:DNA binding"/>
    <property type="evidence" value="ECO:0007669"/>
    <property type="project" value="InterPro"/>
</dbReference>